<keyword evidence="2" id="KW-1185">Reference proteome</keyword>
<dbReference type="EMBL" id="CAJVPK010003033">
    <property type="protein sequence ID" value="CAG8622458.1"/>
    <property type="molecule type" value="Genomic_DNA"/>
</dbReference>
<evidence type="ECO:0000313" key="2">
    <source>
        <dbReference type="Proteomes" id="UP000789706"/>
    </source>
</evidence>
<reference evidence="1" key="1">
    <citation type="submission" date="2021-06" db="EMBL/GenBank/DDBJ databases">
        <authorList>
            <person name="Kallberg Y."/>
            <person name="Tangrot J."/>
            <person name="Rosling A."/>
        </authorList>
    </citation>
    <scope>NUCLEOTIDE SEQUENCE</scope>
    <source>
        <strain evidence="1">AZ414A</strain>
    </source>
</reference>
<organism evidence="1 2">
    <name type="scientific">Diversispora eburnea</name>
    <dbReference type="NCBI Taxonomy" id="1213867"/>
    <lineage>
        <taxon>Eukaryota</taxon>
        <taxon>Fungi</taxon>
        <taxon>Fungi incertae sedis</taxon>
        <taxon>Mucoromycota</taxon>
        <taxon>Glomeromycotina</taxon>
        <taxon>Glomeromycetes</taxon>
        <taxon>Diversisporales</taxon>
        <taxon>Diversisporaceae</taxon>
        <taxon>Diversispora</taxon>
    </lineage>
</organism>
<name>A0A9N9D4U3_9GLOM</name>
<feature type="non-terminal residue" evidence="1">
    <location>
        <position position="1"/>
    </location>
</feature>
<dbReference type="AlphaFoldDB" id="A0A9N9D4U3"/>
<comment type="caution">
    <text evidence="1">The sequence shown here is derived from an EMBL/GenBank/DDBJ whole genome shotgun (WGS) entry which is preliminary data.</text>
</comment>
<gene>
    <name evidence="1" type="ORF">DEBURN_LOCUS10424</name>
</gene>
<dbReference type="Proteomes" id="UP000789706">
    <property type="component" value="Unassembled WGS sequence"/>
</dbReference>
<proteinExistence type="predicted"/>
<evidence type="ECO:0000313" key="1">
    <source>
        <dbReference type="EMBL" id="CAG8622458.1"/>
    </source>
</evidence>
<sequence>IDKFLIQDYETSCDNVGNILVIVKEEIVHNSKSIMGGFSPQLFIIHPEESNMEITLISRTRKDAK</sequence>
<accession>A0A9N9D4U3</accession>
<protein>
    <submittedName>
        <fullName evidence="1">4774_t:CDS:1</fullName>
    </submittedName>
</protein>